<keyword evidence="1" id="KW-0812">Transmembrane</keyword>
<keyword evidence="3" id="KW-1185">Reference proteome</keyword>
<sequence length="79" mass="8442">MKTSARRVWERVAIVSGLIGGAFLVASFTLLLTPAPVIATAVTLPIGFAGLVFGILLALWLRRGVAADSWPRSGRRVPR</sequence>
<dbReference type="OrthoDB" id="5121595at2"/>
<gene>
    <name evidence="2" type="ORF">C8E83_2568</name>
</gene>
<organism evidence="2 3">
    <name type="scientific">Frondihabitans australicus</name>
    <dbReference type="NCBI Taxonomy" id="386892"/>
    <lineage>
        <taxon>Bacteria</taxon>
        <taxon>Bacillati</taxon>
        <taxon>Actinomycetota</taxon>
        <taxon>Actinomycetes</taxon>
        <taxon>Micrococcales</taxon>
        <taxon>Microbacteriaceae</taxon>
        <taxon>Frondihabitans</taxon>
    </lineage>
</organism>
<keyword evidence="1" id="KW-0472">Membrane</keyword>
<comment type="caution">
    <text evidence="2">The sequence shown here is derived from an EMBL/GenBank/DDBJ whole genome shotgun (WGS) entry which is preliminary data.</text>
</comment>
<name>A0A495II93_9MICO</name>
<evidence type="ECO:0000313" key="3">
    <source>
        <dbReference type="Proteomes" id="UP000280008"/>
    </source>
</evidence>
<keyword evidence="1" id="KW-1133">Transmembrane helix</keyword>
<dbReference type="AlphaFoldDB" id="A0A495II93"/>
<protein>
    <submittedName>
        <fullName evidence="2">Uncharacterized protein</fullName>
    </submittedName>
</protein>
<feature type="transmembrane region" description="Helical" evidence="1">
    <location>
        <begin position="38"/>
        <end position="61"/>
    </location>
</feature>
<reference evidence="2 3" key="1">
    <citation type="submission" date="2018-10" db="EMBL/GenBank/DDBJ databases">
        <title>Sequencing the genomes of 1000 actinobacteria strains.</title>
        <authorList>
            <person name="Klenk H.-P."/>
        </authorList>
    </citation>
    <scope>NUCLEOTIDE SEQUENCE [LARGE SCALE GENOMIC DNA]</scope>
    <source>
        <strain evidence="2 3">DSM 17894</strain>
    </source>
</reference>
<dbReference type="EMBL" id="RBKS01000001">
    <property type="protein sequence ID" value="RKR75420.1"/>
    <property type="molecule type" value="Genomic_DNA"/>
</dbReference>
<proteinExistence type="predicted"/>
<evidence type="ECO:0000313" key="2">
    <source>
        <dbReference type="EMBL" id="RKR75420.1"/>
    </source>
</evidence>
<dbReference type="RefSeq" id="WP_147430171.1">
    <property type="nucleotide sequence ID" value="NZ_RBKS01000001.1"/>
</dbReference>
<dbReference type="Proteomes" id="UP000280008">
    <property type="component" value="Unassembled WGS sequence"/>
</dbReference>
<feature type="transmembrane region" description="Helical" evidence="1">
    <location>
        <begin position="12"/>
        <end position="32"/>
    </location>
</feature>
<accession>A0A495II93</accession>
<evidence type="ECO:0000256" key="1">
    <source>
        <dbReference type="SAM" id="Phobius"/>
    </source>
</evidence>